<evidence type="ECO:0000259" key="1">
    <source>
        <dbReference type="Pfam" id="PF01995"/>
    </source>
</evidence>
<dbReference type="Pfam" id="PF08461">
    <property type="entry name" value="WHD_RNase_R"/>
    <property type="match status" value="1"/>
</dbReference>
<dbReference type="Gene3D" id="3.30.70.1360">
    <property type="entry name" value="mj0159-like"/>
    <property type="match status" value="2"/>
</dbReference>
<feature type="domain" description="Ribonuclease R winged-helix" evidence="2">
    <location>
        <begin position="11"/>
        <end position="76"/>
    </location>
</feature>
<dbReference type="InterPro" id="IPR038982">
    <property type="entry name" value="NrpR"/>
</dbReference>
<evidence type="ECO:0000313" key="3">
    <source>
        <dbReference type="EMBL" id="KGK98419.1"/>
    </source>
</evidence>
<dbReference type="InterPro" id="IPR036390">
    <property type="entry name" value="WH_DNA-bd_sf"/>
</dbReference>
<accession>A0A099T0D3</accession>
<protein>
    <submittedName>
        <fullName evidence="3">NrpR transcriptional repressor</fullName>
    </submittedName>
</protein>
<sequence length="324" mass="35475">MTDPQIERKLIEIMRVISESDKPIGARNIADELQNRGYNLGERAVRYHLRILDERGFTEKHGYNGRTITTSGRKELDDALIGDRLDFVITRIEELIYKTDYDPFSKKGNVIVNLSTVDKDDFDNAIDVMKYASSGDISISPNIKVFEEDSDPRIYVPPGCVNIATVCSITFDGLLLKSGIPIKPAYGGIIEMEHNDPVQFLDMISYSGTSIDPVKIFMMRNETSVLDVLDTGNGRILANMRNIPSSAVEKTKEVLKYLEDSGIGGVLSIGDSSDAMVGAPVEEGMAGILVAVGVNLVAAVEEAGIPVDTSPVSMVLDYSEMSKL</sequence>
<dbReference type="RefSeq" id="WP_048195875.1">
    <property type="nucleotide sequence ID" value="NZ_CAAGSM010000004.1"/>
</dbReference>
<dbReference type="EMBL" id="JRHO01000014">
    <property type="protein sequence ID" value="KGK98419.1"/>
    <property type="molecule type" value="Genomic_DNA"/>
</dbReference>
<reference evidence="3 4" key="1">
    <citation type="submission" date="2014-09" db="EMBL/GenBank/DDBJ databases">
        <title>Draft genome sequence of an obligately methylotrophic methanogen, Methanococcoides methylutens, isolated from marine sediment.</title>
        <authorList>
            <person name="Guan Y."/>
            <person name="Ngugi D.K."/>
            <person name="Blom J."/>
            <person name="Ali S."/>
            <person name="Ferry J.G."/>
            <person name="Stingl U."/>
        </authorList>
    </citation>
    <scope>NUCLEOTIDE SEQUENCE [LARGE SCALE GENOMIC DNA]</scope>
    <source>
        <strain evidence="3 4">DSM 2657</strain>
    </source>
</reference>
<dbReference type="Pfam" id="PF01995">
    <property type="entry name" value="NRD1_2"/>
    <property type="match status" value="1"/>
</dbReference>
<dbReference type="Proteomes" id="UP000029859">
    <property type="component" value="Unassembled WGS sequence"/>
</dbReference>
<comment type="caution">
    <text evidence="3">The sequence shown here is derived from an EMBL/GenBank/DDBJ whole genome shotgun (WGS) entry which is preliminary data.</text>
</comment>
<dbReference type="InterPro" id="IPR036984">
    <property type="entry name" value="NrpR_dom_sf"/>
</dbReference>
<feature type="domain" description="NrpR regulatory" evidence="1">
    <location>
        <begin position="85"/>
        <end position="322"/>
    </location>
</feature>
<name>A0A099T0D3_METMT</name>
<dbReference type="PANTHER" id="PTHR41964:SF1">
    <property type="entry name" value="GLOBAL NITROGEN REGULATOR NRPR"/>
    <property type="match status" value="1"/>
</dbReference>
<dbReference type="OrthoDB" id="358798at2157"/>
<dbReference type="PANTHER" id="PTHR41964">
    <property type="entry name" value="GLOBAL NITROGEN REGULATOR NRPR"/>
    <property type="match status" value="1"/>
</dbReference>
<organism evidence="3 4">
    <name type="scientific">Methanococcoides methylutens</name>
    <dbReference type="NCBI Taxonomy" id="2226"/>
    <lineage>
        <taxon>Archaea</taxon>
        <taxon>Methanobacteriati</taxon>
        <taxon>Methanobacteriota</taxon>
        <taxon>Stenosarchaea group</taxon>
        <taxon>Methanomicrobia</taxon>
        <taxon>Methanosarcinales</taxon>
        <taxon>Methanosarcinaceae</taxon>
        <taxon>Methanococcoides</taxon>
    </lineage>
</organism>
<gene>
    <name evidence="3" type="ORF">LI82_12010</name>
</gene>
<proteinExistence type="predicted"/>
<evidence type="ECO:0000313" key="4">
    <source>
        <dbReference type="Proteomes" id="UP000029859"/>
    </source>
</evidence>
<dbReference type="SUPFAM" id="SSF46785">
    <property type="entry name" value="Winged helix' DNA-binding domain"/>
    <property type="match status" value="1"/>
</dbReference>
<dbReference type="InterPro" id="IPR002846">
    <property type="entry name" value="NRD"/>
</dbReference>
<evidence type="ECO:0000259" key="2">
    <source>
        <dbReference type="Pfam" id="PF08461"/>
    </source>
</evidence>
<keyword evidence="4" id="KW-1185">Reference proteome</keyword>
<dbReference type="AlphaFoldDB" id="A0A099T0D3"/>
<dbReference type="InterPro" id="IPR013668">
    <property type="entry name" value="RNase_R_HTH_12"/>
</dbReference>